<dbReference type="PANTHER" id="PTHR42714:SF7">
    <property type="entry name" value="G DOMAIN-CONTAINING PROTEIN"/>
    <property type="match status" value="1"/>
</dbReference>
<dbReference type="Proteomes" id="UP000601597">
    <property type="component" value="Unassembled WGS sequence"/>
</dbReference>
<dbReference type="RefSeq" id="WP_189572041.1">
    <property type="nucleotide sequence ID" value="NZ_BMXV01000001.1"/>
</dbReference>
<sequence length="486" mass="54641">MSSTDQAPVFAVVGHPNRGKSSVVATLSQNDRIAIALEPGTTRESQTYPLAVDGRTLYTLVDTPGFQRPRRVLEWLEAHSLSASDRPDTVAAFVHQHRDNPKFRDECELLTPIIEGAGIIYVVDGSVPYTAEQEAEMTILRWSGQPSLALINRIGPDDHTATWQSALGQFFQIVRSFDAVNAPFEQHLSLLKAFGQLRPEWERPLEDATRFLKQQRDDRQWQSARLIAGALTDMMRHQESRTLPRSLPVPGSESREALEARLREQWYQHQRQREQRLRRDIESLYQHHRIARQEAELSWHHDHDLFSESTRQAWAVSRRYLATAGFGAGAVGGAGIDALTLGHSLGAGALIGGLIGAAGSYFYGDRLAIQALRPGTPQGTGELQTVTFGPVQDLQFGYIVLGRAVDHWWHISERNHAGRDPLELPPSDSHWLEQLDSPRRKAIQYALGKLRKGRKLGTDEQQALESAIHSSMDHYRHWRVTSGDYS</sequence>
<organism evidence="2 3">
    <name type="scientific">Marinobacter zhanjiangensis</name>
    <dbReference type="NCBI Taxonomy" id="578215"/>
    <lineage>
        <taxon>Bacteria</taxon>
        <taxon>Pseudomonadati</taxon>
        <taxon>Pseudomonadota</taxon>
        <taxon>Gammaproteobacteria</taxon>
        <taxon>Pseudomonadales</taxon>
        <taxon>Marinobacteraceae</taxon>
        <taxon>Marinobacter</taxon>
    </lineage>
</organism>
<evidence type="ECO:0000259" key="1">
    <source>
        <dbReference type="Pfam" id="PF01926"/>
    </source>
</evidence>
<dbReference type="InterPro" id="IPR027417">
    <property type="entry name" value="P-loop_NTPase"/>
</dbReference>
<comment type="caution">
    <text evidence="2">The sequence shown here is derived from an EMBL/GenBank/DDBJ whole genome shotgun (WGS) entry which is preliminary data.</text>
</comment>
<accession>A0ABQ3ALW0</accession>
<dbReference type="Pfam" id="PF01926">
    <property type="entry name" value="MMR_HSR1"/>
    <property type="match status" value="1"/>
</dbReference>
<dbReference type="Pfam" id="PF11981">
    <property type="entry name" value="DUF3482"/>
    <property type="match status" value="1"/>
</dbReference>
<dbReference type="EMBL" id="BMXV01000001">
    <property type="protein sequence ID" value="GGY60633.1"/>
    <property type="molecule type" value="Genomic_DNA"/>
</dbReference>
<protein>
    <submittedName>
        <fullName evidence="2">GTP-binding protein</fullName>
    </submittedName>
</protein>
<evidence type="ECO:0000313" key="3">
    <source>
        <dbReference type="Proteomes" id="UP000601597"/>
    </source>
</evidence>
<keyword evidence="3" id="KW-1185">Reference proteome</keyword>
<evidence type="ECO:0000313" key="2">
    <source>
        <dbReference type="EMBL" id="GGY60633.1"/>
    </source>
</evidence>
<dbReference type="SUPFAM" id="SSF52540">
    <property type="entry name" value="P-loop containing nucleoside triphosphate hydrolases"/>
    <property type="match status" value="1"/>
</dbReference>
<dbReference type="PANTHER" id="PTHR42714">
    <property type="entry name" value="TRNA MODIFICATION GTPASE GTPBP3"/>
    <property type="match status" value="1"/>
</dbReference>
<proteinExistence type="predicted"/>
<reference evidence="3" key="1">
    <citation type="journal article" date="2019" name="Int. J. Syst. Evol. Microbiol.">
        <title>The Global Catalogue of Microorganisms (GCM) 10K type strain sequencing project: providing services to taxonomists for standard genome sequencing and annotation.</title>
        <authorList>
            <consortium name="The Broad Institute Genomics Platform"/>
            <consortium name="The Broad Institute Genome Sequencing Center for Infectious Disease"/>
            <person name="Wu L."/>
            <person name="Ma J."/>
        </authorList>
    </citation>
    <scope>NUCLEOTIDE SEQUENCE [LARGE SCALE GENOMIC DNA]</scope>
    <source>
        <strain evidence="3">KCTC 22280</strain>
    </source>
</reference>
<dbReference type="Gene3D" id="3.40.50.300">
    <property type="entry name" value="P-loop containing nucleotide triphosphate hydrolases"/>
    <property type="match status" value="1"/>
</dbReference>
<dbReference type="InterPro" id="IPR021871">
    <property type="entry name" value="DUF3482"/>
</dbReference>
<name>A0ABQ3ALW0_9GAMM</name>
<feature type="domain" description="G" evidence="1">
    <location>
        <begin position="10"/>
        <end position="95"/>
    </location>
</feature>
<dbReference type="InterPro" id="IPR006073">
    <property type="entry name" value="GTP-bd"/>
</dbReference>
<gene>
    <name evidence="2" type="ORF">GCM10007071_04150</name>
</gene>